<dbReference type="GO" id="GO:0016787">
    <property type="term" value="F:hydrolase activity"/>
    <property type="evidence" value="ECO:0007669"/>
    <property type="project" value="UniProtKB-KW"/>
</dbReference>
<sequence>MRSIKLSGFLLIVFLLTGMNKPVLPKVFVIGDSISMQYGPYLEQYLKGSWVYDRKRDDGINSANLDNPAGANGGDSGMVLEYLRQKMNDPAFNPDLMLINCGLHDIKTGVNTGERQVNLDQYRSNLEDIHDLLEERGIPLVWIRTTPVDDEQHNANQRSFYRYAADLAIYNAVADEVFSSRDVPMIDLHRFTLNLGENLYIDHVHFNEETRARQAAFISGFLNQYWNDLP</sequence>
<dbReference type="InterPro" id="IPR036514">
    <property type="entry name" value="SGNH_hydro_sf"/>
</dbReference>
<organism evidence="2 3">
    <name type="scientific">Cyclobacterium plantarum</name>
    <dbReference type="NCBI Taxonomy" id="2716263"/>
    <lineage>
        <taxon>Bacteria</taxon>
        <taxon>Pseudomonadati</taxon>
        <taxon>Bacteroidota</taxon>
        <taxon>Cytophagia</taxon>
        <taxon>Cytophagales</taxon>
        <taxon>Cyclobacteriaceae</taxon>
        <taxon>Cyclobacterium</taxon>
    </lineage>
</organism>
<proteinExistence type="predicted"/>
<evidence type="ECO:0000259" key="1">
    <source>
        <dbReference type="Pfam" id="PF13472"/>
    </source>
</evidence>
<dbReference type="InterPro" id="IPR013830">
    <property type="entry name" value="SGNH_hydro"/>
</dbReference>
<evidence type="ECO:0000313" key="3">
    <source>
        <dbReference type="Proteomes" id="UP000649799"/>
    </source>
</evidence>
<dbReference type="Pfam" id="PF13472">
    <property type="entry name" value="Lipase_GDSL_2"/>
    <property type="match status" value="1"/>
</dbReference>
<name>A0ABX0H433_9BACT</name>
<keyword evidence="3" id="KW-1185">Reference proteome</keyword>
<dbReference type="CDD" id="cd00229">
    <property type="entry name" value="SGNH_hydrolase"/>
    <property type="match status" value="1"/>
</dbReference>
<accession>A0ABX0H433</accession>
<feature type="domain" description="SGNH hydrolase-type esterase" evidence="1">
    <location>
        <begin position="29"/>
        <end position="209"/>
    </location>
</feature>
<comment type="caution">
    <text evidence="2">The sequence shown here is derived from an EMBL/GenBank/DDBJ whole genome shotgun (WGS) entry which is preliminary data.</text>
</comment>
<dbReference type="Gene3D" id="3.40.50.1110">
    <property type="entry name" value="SGNH hydrolase"/>
    <property type="match status" value="1"/>
</dbReference>
<keyword evidence="2" id="KW-0378">Hydrolase</keyword>
<gene>
    <name evidence="2" type="ORF">G9Q97_05075</name>
</gene>
<dbReference type="EMBL" id="JAANYN010000002">
    <property type="protein sequence ID" value="NHE56185.1"/>
    <property type="molecule type" value="Genomic_DNA"/>
</dbReference>
<dbReference type="RefSeq" id="WP_166143798.1">
    <property type="nucleotide sequence ID" value="NZ_JAANYN010000002.1"/>
</dbReference>
<dbReference type="SUPFAM" id="SSF52266">
    <property type="entry name" value="SGNH hydrolase"/>
    <property type="match status" value="1"/>
</dbReference>
<protein>
    <submittedName>
        <fullName evidence="2">SGNH/GDSL hydrolase family protein</fullName>
    </submittedName>
</protein>
<reference evidence="2 3" key="1">
    <citation type="submission" date="2020-03" db="EMBL/GenBank/DDBJ databases">
        <title>Cyclobacterium plantarum sp. nov., a marine bacterium isolated from a coastal-marine wetland.</title>
        <authorList>
            <person name="Sanchez-Porro C."/>
            <person name="Ventosa A."/>
            <person name="Amoozegar M."/>
        </authorList>
    </citation>
    <scope>NUCLEOTIDE SEQUENCE [LARGE SCALE GENOMIC DNA]</scope>
    <source>
        <strain evidence="2 3">GBPx2</strain>
    </source>
</reference>
<dbReference type="Proteomes" id="UP000649799">
    <property type="component" value="Unassembled WGS sequence"/>
</dbReference>
<evidence type="ECO:0000313" key="2">
    <source>
        <dbReference type="EMBL" id="NHE56185.1"/>
    </source>
</evidence>